<dbReference type="InterPro" id="IPR004360">
    <property type="entry name" value="Glyas_Fos-R_dOase_dom"/>
</dbReference>
<dbReference type="InterPro" id="IPR037523">
    <property type="entry name" value="VOC_core"/>
</dbReference>
<keyword evidence="5" id="KW-1185">Reference proteome</keyword>
<sequence>MSRHDRPDPLSVLRTDDLPVQPDPAFAESLRRRLQSALSLPEGVDMSGTTDAIAELTEPTTAPDPPRPAALPYLSVADARSAIAWYADAFDAVVVGAPIVMDDGRIGHAEITIGDGVLYLADEYPEIGLKAPAPGGVSVSLMLHVADADAALRKAAEQGATVEREPYENHGRRTATIVDPFGHRWMLSGPPGPRVDAIRHGDIGYVSVRAPDAGRAAAFYGHVLGWAYDPASHRVTNTDLPTGISATAGSPGLFCCYAVADVRAAGAAIEEGGGSPGEIRDTDYGVVLDATDPHGAAFAVYEPPPGRKRPELNGSGPGELSYVTYEVTDSASFREFYGRVLGWSFEPGRIADGWQVQGTHPMAGAAGGCERVTTVPMWTVPDIHAAVARVRDAGGTVLSEPSRQPYGLSAECVDDQGGRFYLGEF</sequence>
<evidence type="ECO:0000313" key="5">
    <source>
        <dbReference type="Proteomes" id="UP000192319"/>
    </source>
</evidence>
<dbReference type="InterPro" id="IPR029068">
    <property type="entry name" value="Glyas_Bleomycin-R_OHBP_Dase"/>
</dbReference>
<protein>
    <submittedName>
        <fullName evidence="4">Glyoxalase</fullName>
    </submittedName>
    <submittedName>
        <fullName evidence="3">VOC family protein</fullName>
    </submittedName>
</protein>
<reference evidence="3" key="2">
    <citation type="submission" date="2020-07" db="EMBL/GenBank/DDBJ databases">
        <authorList>
            <person name="Pettersson B.M.F."/>
            <person name="Behra P.R.K."/>
            <person name="Ramesh M."/>
            <person name="Das S."/>
            <person name="Dasgupta S."/>
            <person name="Kirsebom L.A."/>
        </authorList>
    </citation>
    <scope>NUCLEOTIDE SEQUENCE</scope>
    <source>
        <strain evidence="3">CCUG 55640</strain>
    </source>
</reference>
<dbReference type="Gene3D" id="3.10.180.10">
    <property type="entry name" value="2,3-Dihydroxybiphenyl 1,2-Dioxygenase, domain 1"/>
    <property type="match status" value="2"/>
</dbReference>
<name>A0AA42BYW5_9MYCO</name>
<dbReference type="Gene3D" id="3.30.720.110">
    <property type="match status" value="1"/>
</dbReference>
<dbReference type="EMBL" id="JACKVH010000012">
    <property type="protein sequence ID" value="MCV7378804.1"/>
    <property type="molecule type" value="Genomic_DNA"/>
</dbReference>
<feature type="domain" description="VOC" evidence="2">
    <location>
        <begin position="319"/>
        <end position="425"/>
    </location>
</feature>
<dbReference type="CDD" id="cd07246">
    <property type="entry name" value="VOC_like"/>
    <property type="match status" value="1"/>
</dbReference>
<evidence type="ECO:0000313" key="4">
    <source>
        <dbReference type="EMBL" id="OQZ93768.1"/>
    </source>
</evidence>
<dbReference type="PROSITE" id="PS51819">
    <property type="entry name" value="VOC"/>
    <property type="match status" value="2"/>
</dbReference>
<feature type="domain" description="VOC" evidence="2">
    <location>
        <begin position="67"/>
        <end position="190"/>
    </location>
</feature>
<proteinExistence type="predicted"/>
<dbReference type="Pfam" id="PF00903">
    <property type="entry name" value="Glyoxalase"/>
    <property type="match status" value="1"/>
</dbReference>
<reference evidence="3" key="3">
    <citation type="journal article" date="2022" name="BMC Genomics">
        <title>Comparative genome analysis of mycobacteria focusing on tRNA and non-coding RNA.</title>
        <authorList>
            <person name="Behra P.R.K."/>
            <person name="Pettersson B.M.F."/>
            <person name="Ramesh M."/>
            <person name="Das S."/>
            <person name="Dasgupta S."/>
            <person name="Kirsebom L.A."/>
        </authorList>
    </citation>
    <scope>NUCLEOTIDE SEQUENCE</scope>
    <source>
        <strain evidence="3">CCUG 55640</strain>
    </source>
</reference>
<dbReference type="Proteomes" id="UP000192319">
    <property type="component" value="Unassembled WGS sequence"/>
</dbReference>
<gene>
    <name evidence="4" type="ORF">BST11_00155</name>
    <name evidence="3" type="ORF">H7K38_09065</name>
</gene>
<dbReference type="SUPFAM" id="SSF54593">
    <property type="entry name" value="Glyoxalase/Bleomycin resistance protein/Dihydroxybiphenyl dioxygenase"/>
    <property type="match status" value="3"/>
</dbReference>
<comment type="caution">
    <text evidence="3">The sequence shown here is derived from an EMBL/GenBank/DDBJ whole genome shotgun (WGS) entry which is preliminary data.</text>
</comment>
<dbReference type="AlphaFoldDB" id="A0AA42BYW5"/>
<evidence type="ECO:0000259" key="2">
    <source>
        <dbReference type="PROSITE" id="PS51819"/>
    </source>
</evidence>
<accession>A0AA42BYW5</accession>
<evidence type="ECO:0000313" key="6">
    <source>
        <dbReference type="Proteomes" id="UP001141650"/>
    </source>
</evidence>
<dbReference type="InterPro" id="IPR052164">
    <property type="entry name" value="Anthracycline_SecMetBiosynth"/>
</dbReference>
<dbReference type="PANTHER" id="PTHR33993:SF14">
    <property type="entry name" value="GB|AAF24581.1"/>
    <property type="match status" value="1"/>
</dbReference>
<feature type="region of interest" description="Disordered" evidence="1">
    <location>
        <begin position="1"/>
        <end position="22"/>
    </location>
</feature>
<evidence type="ECO:0000313" key="3">
    <source>
        <dbReference type="EMBL" id="MCV7378804.1"/>
    </source>
</evidence>
<evidence type="ECO:0000256" key="1">
    <source>
        <dbReference type="SAM" id="MobiDB-lite"/>
    </source>
</evidence>
<dbReference type="Gene3D" id="3.30.720.120">
    <property type="match status" value="1"/>
</dbReference>
<dbReference type="Proteomes" id="UP001141650">
    <property type="component" value="Unassembled WGS sequence"/>
</dbReference>
<dbReference type="EMBL" id="MVHD01000001">
    <property type="protein sequence ID" value="OQZ93768.1"/>
    <property type="molecule type" value="Genomic_DNA"/>
</dbReference>
<reference evidence="4 5" key="1">
    <citation type="submission" date="2017-02" db="EMBL/GenBank/DDBJ databases">
        <title>The new phylogeny of genus Mycobacterium.</title>
        <authorList>
            <person name="Tortoli E."/>
            <person name="Trovato A."/>
            <person name="Cirillo D.M."/>
        </authorList>
    </citation>
    <scope>NUCLEOTIDE SEQUENCE [LARGE SCALE GENOMIC DNA]</scope>
    <source>
        <strain evidence="4 5">DSM 45230</strain>
    </source>
</reference>
<dbReference type="PANTHER" id="PTHR33993">
    <property type="entry name" value="GLYOXALASE-RELATED"/>
    <property type="match status" value="1"/>
</dbReference>
<dbReference type="RefSeq" id="WP_083136026.1">
    <property type="nucleotide sequence ID" value="NZ_JACKVH010000012.1"/>
</dbReference>
<organism evidence="3 6">
    <name type="scientific">Mycobacterium alsense</name>
    <dbReference type="NCBI Taxonomy" id="324058"/>
    <lineage>
        <taxon>Bacteria</taxon>
        <taxon>Bacillati</taxon>
        <taxon>Actinomycetota</taxon>
        <taxon>Actinomycetes</taxon>
        <taxon>Mycobacteriales</taxon>
        <taxon>Mycobacteriaceae</taxon>
        <taxon>Mycobacterium</taxon>
    </lineage>
</organism>